<dbReference type="AlphaFoldDB" id="A0A3Q0G2Q4"/>
<dbReference type="RefSeq" id="XP_025052353.1">
    <property type="nucleotide sequence ID" value="XM_025196568.1"/>
</dbReference>
<evidence type="ECO:0000259" key="3">
    <source>
        <dbReference type="PROSITE" id="PS50240"/>
    </source>
</evidence>
<dbReference type="InterPro" id="IPR043504">
    <property type="entry name" value="Peptidase_S1_PA_chymotrypsin"/>
</dbReference>
<dbReference type="InterPro" id="IPR001254">
    <property type="entry name" value="Trypsin_dom"/>
</dbReference>
<keyword evidence="1" id="KW-1015">Disulfide bond</keyword>
<dbReference type="CDD" id="cd00190">
    <property type="entry name" value="Tryp_SPc"/>
    <property type="match status" value="1"/>
</dbReference>
<dbReference type="KEGG" id="asn:102386560"/>
<dbReference type="InParanoid" id="A0A3Q0G2Q4"/>
<evidence type="ECO:0000256" key="1">
    <source>
        <dbReference type="ARBA" id="ARBA00023157"/>
    </source>
</evidence>
<protein>
    <submittedName>
        <fullName evidence="5">Granzyme K-like</fullName>
    </submittedName>
</protein>
<dbReference type="PANTHER" id="PTHR24271">
    <property type="entry name" value="KALLIKREIN-RELATED"/>
    <property type="match status" value="1"/>
</dbReference>
<feature type="domain" description="Peptidase S1" evidence="3">
    <location>
        <begin position="109"/>
        <end position="279"/>
    </location>
</feature>
<sequence length="279" mass="29746">MEGSLSVKPRSNPQPAEFSLSPDPQLVPMAIAAPLNKPAPRLISTPQFASAVPKTKLNCREEAVLTAGNASQPDRDGEAPESPLALPAVLPGGSCWGFEEPSHRGARSHPPLQALHGLSEVKRLLFLQGLPGGPTVGDDRCSLLRLTAEAVLNKYVQTISLPKTSSDLPPGTKCHVVGWGRIDQAEMTDKLYETNVTIYSCRKCCRVYPNLNNGMICAGSPHQLKDTSQASANVRWGDSGGPLVCKGVAEGIVSFGNDSPPGVYACVARYLPWIRKVMG</sequence>
<evidence type="ECO:0000313" key="5">
    <source>
        <dbReference type="RefSeq" id="XP_025052353.1"/>
    </source>
</evidence>
<dbReference type="GO" id="GO:0004252">
    <property type="term" value="F:serine-type endopeptidase activity"/>
    <property type="evidence" value="ECO:0007669"/>
    <property type="project" value="InterPro"/>
</dbReference>
<dbReference type="SUPFAM" id="SSF50494">
    <property type="entry name" value="Trypsin-like serine proteases"/>
    <property type="match status" value="1"/>
</dbReference>
<organism evidence="4 5">
    <name type="scientific">Alligator sinensis</name>
    <name type="common">Chinese alligator</name>
    <dbReference type="NCBI Taxonomy" id="38654"/>
    <lineage>
        <taxon>Eukaryota</taxon>
        <taxon>Metazoa</taxon>
        <taxon>Chordata</taxon>
        <taxon>Craniata</taxon>
        <taxon>Vertebrata</taxon>
        <taxon>Euteleostomi</taxon>
        <taxon>Archelosauria</taxon>
        <taxon>Archosauria</taxon>
        <taxon>Crocodylia</taxon>
        <taxon>Alligatoridae</taxon>
        <taxon>Alligatorinae</taxon>
        <taxon>Alligator</taxon>
    </lineage>
</organism>
<dbReference type="PANTHER" id="PTHR24271:SF90">
    <property type="entry name" value="PEPTIDASE S1 DOMAIN-CONTAINING PROTEIN"/>
    <property type="match status" value="1"/>
</dbReference>
<dbReference type="Pfam" id="PF00089">
    <property type="entry name" value="Trypsin"/>
    <property type="match status" value="1"/>
</dbReference>
<feature type="region of interest" description="Disordered" evidence="2">
    <location>
        <begin position="1"/>
        <end position="23"/>
    </location>
</feature>
<dbReference type="PROSITE" id="PS00135">
    <property type="entry name" value="TRYPSIN_SER"/>
    <property type="match status" value="1"/>
</dbReference>
<evidence type="ECO:0000313" key="4">
    <source>
        <dbReference type="Proteomes" id="UP000189705"/>
    </source>
</evidence>
<reference evidence="5" key="1">
    <citation type="submission" date="2025-08" db="UniProtKB">
        <authorList>
            <consortium name="RefSeq"/>
        </authorList>
    </citation>
    <scope>IDENTIFICATION</scope>
</reference>
<gene>
    <name evidence="5" type="primary">LOC102386560</name>
</gene>
<dbReference type="InterPro" id="IPR009003">
    <property type="entry name" value="Peptidase_S1_PA"/>
</dbReference>
<dbReference type="GO" id="GO:0006508">
    <property type="term" value="P:proteolysis"/>
    <property type="evidence" value="ECO:0007669"/>
    <property type="project" value="InterPro"/>
</dbReference>
<accession>A0A3Q0G2Q4</accession>
<keyword evidence="4" id="KW-1185">Reference proteome</keyword>
<dbReference type="InterPro" id="IPR033116">
    <property type="entry name" value="TRYPSIN_SER"/>
</dbReference>
<dbReference type="SMART" id="SM00020">
    <property type="entry name" value="Tryp_SPc"/>
    <property type="match status" value="1"/>
</dbReference>
<proteinExistence type="predicted"/>
<dbReference type="Gene3D" id="2.40.10.10">
    <property type="entry name" value="Trypsin-like serine proteases"/>
    <property type="match status" value="2"/>
</dbReference>
<evidence type="ECO:0000256" key="2">
    <source>
        <dbReference type="SAM" id="MobiDB-lite"/>
    </source>
</evidence>
<dbReference type="STRING" id="38654.A0A3Q0G2Q4"/>
<name>A0A3Q0G2Q4_ALLSI</name>
<dbReference type="PROSITE" id="PS50240">
    <property type="entry name" value="TRYPSIN_DOM"/>
    <property type="match status" value="1"/>
</dbReference>
<dbReference type="Proteomes" id="UP000189705">
    <property type="component" value="Unplaced"/>
</dbReference>
<dbReference type="GeneID" id="102386560"/>